<sequence>MLLMARHHGVDLEDEVEREWLVWKPGRRGGSVEVEAGGVPAAGEVLDL</sequence>
<reference evidence="1 2" key="1">
    <citation type="submission" date="2020-08" db="EMBL/GenBank/DDBJ databases">
        <title>Sequencing the genomes of 1000 actinobacteria strains.</title>
        <authorList>
            <person name="Klenk H.-P."/>
        </authorList>
    </citation>
    <scope>NUCLEOTIDE SEQUENCE [LARGE SCALE GENOMIC DNA]</scope>
    <source>
        <strain evidence="1 2">DSM 44320</strain>
    </source>
</reference>
<keyword evidence="2" id="KW-1185">Reference proteome</keyword>
<comment type="caution">
    <text evidence="1">The sequence shown here is derived from an EMBL/GenBank/DDBJ whole genome shotgun (WGS) entry which is preliminary data.</text>
</comment>
<dbReference type="Proteomes" id="UP000579945">
    <property type="component" value="Unassembled WGS sequence"/>
</dbReference>
<dbReference type="EMBL" id="JACIBV010000001">
    <property type="protein sequence ID" value="MBB3728946.1"/>
    <property type="molecule type" value="Genomic_DNA"/>
</dbReference>
<accession>A0A7W5Y8V9</accession>
<proteinExistence type="predicted"/>
<evidence type="ECO:0000313" key="1">
    <source>
        <dbReference type="EMBL" id="MBB3728946.1"/>
    </source>
</evidence>
<dbReference type="RefSeq" id="WP_344840570.1">
    <property type="nucleotide sequence ID" value="NZ_BAAAXX010000098.1"/>
</dbReference>
<protein>
    <submittedName>
        <fullName evidence="1">Uncharacterized protein</fullName>
    </submittedName>
</protein>
<name>A0A7W5Y8V9_9ACTN</name>
<evidence type="ECO:0000313" key="2">
    <source>
        <dbReference type="Proteomes" id="UP000579945"/>
    </source>
</evidence>
<gene>
    <name evidence="1" type="ORF">FHR33_004806</name>
</gene>
<dbReference type="AlphaFoldDB" id="A0A7W5Y8V9"/>
<organism evidence="1 2">
    <name type="scientific">Nonomuraea dietziae</name>
    <dbReference type="NCBI Taxonomy" id="65515"/>
    <lineage>
        <taxon>Bacteria</taxon>
        <taxon>Bacillati</taxon>
        <taxon>Actinomycetota</taxon>
        <taxon>Actinomycetes</taxon>
        <taxon>Streptosporangiales</taxon>
        <taxon>Streptosporangiaceae</taxon>
        <taxon>Nonomuraea</taxon>
    </lineage>
</organism>